<dbReference type="Proteomes" id="UP000807025">
    <property type="component" value="Unassembled WGS sequence"/>
</dbReference>
<evidence type="ECO:0000313" key="3">
    <source>
        <dbReference type="Proteomes" id="UP000807025"/>
    </source>
</evidence>
<name>A0A9P5ZI36_PLEER</name>
<proteinExistence type="predicted"/>
<protein>
    <recommendedName>
        <fullName evidence="4">SHSP domain-containing protein</fullName>
    </recommendedName>
</protein>
<gene>
    <name evidence="2" type="ORF">BDN71DRAFT_1514613</name>
</gene>
<dbReference type="SUPFAM" id="SSF49764">
    <property type="entry name" value="HSP20-like chaperones"/>
    <property type="match status" value="1"/>
</dbReference>
<dbReference type="Gene3D" id="2.60.40.790">
    <property type="match status" value="1"/>
</dbReference>
<feature type="region of interest" description="Disordered" evidence="1">
    <location>
        <begin position="28"/>
        <end position="101"/>
    </location>
</feature>
<organism evidence="2 3">
    <name type="scientific">Pleurotus eryngii</name>
    <name type="common">Boletus of the steppes</name>
    <dbReference type="NCBI Taxonomy" id="5323"/>
    <lineage>
        <taxon>Eukaryota</taxon>
        <taxon>Fungi</taxon>
        <taxon>Dikarya</taxon>
        <taxon>Basidiomycota</taxon>
        <taxon>Agaricomycotina</taxon>
        <taxon>Agaricomycetes</taxon>
        <taxon>Agaricomycetidae</taxon>
        <taxon>Agaricales</taxon>
        <taxon>Pleurotineae</taxon>
        <taxon>Pleurotaceae</taxon>
        <taxon>Pleurotus</taxon>
    </lineage>
</organism>
<keyword evidence="3" id="KW-1185">Reference proteome</keyword>
<dbReference type="InterPro" id="IPR008978">
    <property type="entry name" value="HSP20-like_chaperone"/>
</dbReference>
<reference evidence="2" key="1">
    <citation type="submission" date="2020-11" db="EMBL/GenBank/DDBJ databases">
        <authorList>
            <consortium name="DOE Joint Genome Institute"/>
            <person name="Ahrendt S."/>
            <person name="Riley R."/>
            <person name="Andreopoulos W."/>
            <person name="Labutti K."/>
            <person name="Pangilinan J."/>
            <person name="Ruiz-Duenas F.J."/>
            <person name="Barrasa J.M."/>
            <person name="Sanchez-Garcia M."/>
            <person name="Camarero S."/>
            <person name="Miyauchi S."/>
            <person name="Serrano A."/>
            <person name="Linde D."/>
            <person name="Babiker R."/>
            <person name="Drula E."/>
            <person name="Ayuso-Fernandez I."/>
            <person name="Pacheco R."/>
            <person name="Padilla G."/>
            <person name="Ferreira P."/>
            <person name="Barriuso J."/>
            <person name="Kellner H."/>
            <person name="Castanera R."/>
            <person name="Alfaro M."/>
            <person name="Ramirez L."/>
            <person name="Pisabarro A.G."/>
            <person name="Kuo A."/>
            <person name="Tritt A."/>
            <person name="Lipzen A."/>
            <person name="He G."/>
            <person name="Yan M."/>
            <person name="Ng V."/>
            <person name="Cullen D."/>
            <person name="Martin F."/>
            <person name="Rosso M.-N."/>
            <person name="Henrissat B."/>
            <person name="Hibbett D."/>
            <person name="Martinez A.T."/>
            <person name="Grigoriev I.V."/>
        </authorList>
    </citation>
    <scope>NUCLEOTIDE SEQUENCE</scope>
    <source>
        <strain evidence="2">ATCC 90797</strain>
    </source>
</reference>
<evidence type="ECO:0000313" key="2">
    <source>
        <dbReference type="EMBL" id="KAF9486809.1"/>
    </source>
</evidence>
<evidence type="ECO:0000256" key="1">
    <source>
        <dbReference type="SAM" id="MobiDB-lite"/>
    </source>
</evidence>
<feature type="compositionally biased region" description="Polar residues" evidence="1">
    <location>
        <begin position="63"/>
        <end position="72"/>
    </location>
</feature>
<dbReference type="OrthoDB" id="10511694at2759"/>
<sequence length="357" mass="38653">MQAWASRKPVPSEGVTYHSFVRMGFLDARGPSRARRHSPTPVPPSSHRSPTPALSDPFDHTPTPAQSRLRLQSPTPPVPYSLPSPAFSHHSTSPSPFRVWTEHVPSSQSPSLCPLPMPPTAGNVSVSPPAKILQKELSKSLAFHLELPGVTRNDIDLIIQGQWISVFAQTNEVSYKWSTDVGGQVIPESVCSGFTDGVLHVIVNVTGDVKVTNAWRSFHISRQSPVLFGLHAWASSQPIIRGVITNTGLLAAHAGVADCLATSSTRVGIPAAQIVLSPPYRPRLHAWSSRLVVNASQHSRPPVVSAELPVVSAYTCGRPSSPPYMVLSPTQASWLPMLAWGSRIIVVYTRALPHQPR</sequence>
<comment type="caution">
    <text evidence="2">The sequence shown here is derived from an EMBL/GenBank/DDBJ whole genome shotgun (WGS) entry which is preliminary data.</text>
</comment>
<dbReference type="CDD" id="cd00298">
    <property type="entry name" value="ACD_sHsps_p23-like"/>
    <property type="match status" value="1"/>
</dbReference>
<accession>A0A9P5ZI36</accession>
<evidence type="ECO:0008006" key="4">
    <source>
        <dbReference type="Google" id="ProtNLM"/>
    </source>
</evidence>
<dbReference type="EMBL" id="MU154913">
    <property type="protein sequence ID" value="KAF9486809.1"/>
    <property type="molecule type" value="Genomic_DNA"/>
</dbReference>
<dbReference type="AlphaFoldDB" id="A0A9P5ZI36"/>